<evidence type="ECO:0000313" key="1">
    <source>
        <dbReference type="EMBL" id="EEC82484.1"/>
    </source>
</evidence>
<gene>
    <name evidence="1" type="ORF">OsI_26939</name>
</gene>
<dbReference type="Gene3D" id="3.40.640.10">
    <property type="entry name" value="Type I PLP-dependent aspartate aminotransferase-like (Major domain)"/>
    <property type="match status" value="1"/>
</dbReference>
<dbReference type="AlphaFoldDB" id="B8B4V2"/>
<proteinExistence type="predicted"/>
<dbReference type="STRING" id="39946.B8B4V2"/>
<dbReference type="Proteomes" id="UP000007015">
    <property type="component" value="Chromosome 7"/>
</dbReference>
<evidence type="ECO:0000313" key="2">
    <source>
        <dbReference type="Proteomes" id="UP000007015"/>
    </source>
</evidence>
<dbReference type="Gramene" id="BGIOSGA026179-TA">
    <property type="protein sequence ID" value="BGIOSGA026179-PA"/>
    <property type="gene ID" value="BGIOSGA026179"/>
</dbReference>
<sequence>MSHRAKDFDAAINKAGADLHSLLTVPDTHEVLFIQGRRHLTVSRRVAQPMRVTLPKSSPAHGVTRLSRNPRSSSRLWNTSTFAASTETYTNSW</sequence>
<name>B8B4V2_ORYSI</name>
<dbReference type="HOGENOM" id="CLU_2403535_0_0_1"/>
<organism evidence="1 2">
    <name type="scientific">Oryza sativa subsp. indica</name>
    <name type="common">Rice</name>
    <dbReference type="NCBI Taxonomy" id="39946"/>
    <lineage>
        <taxon>Eukaryota</taxon>
        <taxon>Viridiplantae</taxon>
        <taxon>Streptophyta</taxon>
        <taxon>Embryophyta</taxon>
        <taxon>Tracheophyta</taxon>
        <taxon>Spermatophyta</taxon>
        <taxon>Magnoliopsida</taxon>
        <taxon>Liliopsida</taxon>
        <taxon>Poales</taxon>
        <taxon>Poaceae</taxon>
        <taxon>BOP clade</taxon>
        <taxon>Oryzoideae</taxon>
        <taxon>Oryzeae</taxon>
        <taxon>Oryzinae</taxon>
        <taxon>Oryza</taxon>
        <taxon>Oryza sativa</taxon>
    </lineage>
</organism>
<keyword evidence="2" id="KW-1185">Reference proteome</keyword>
<protein>
    <submittedName>
        <fullName evidence="1">Uncharacterized protein</fullName>
    </submittedName>
</protein>
<dbReference type="InterPro" id="IPR015421">
    <property type="entry name" value="PyrdxlP-dep_Trfase_major"/>
</dbReference>
<accession>B8B4V2</accession>
<reference evidence="1 2" key="1">
    <citation type="journal article" date="2005" name="PLoS Biol.">
        <title>The genomes of Oryza sativa: a history of duplications.</title>
        <authorList>
            <person name="Yu J."/>
            <person name="Wang J."/>
            <person name="Lin W."/>
            <person name="Li S."/>
            <person name="Li H."/>
            <person name="Zhou J."/>
            <person name="Ni P."/>
            <person name="Dong W."/>
            <person name="Hu S."/>
            <person name="Zeng C."/>
            <person name="Zhang J."/>
            <person name="Zhang Y."/>
            <person name="Li R."/>
            <person name="Xu Z."/>
            <person name="Li S."/>
            <person name="Li X."/>
            <person name="Zheng H."/>
            <person name="Cong L."/>
            <person name="Lin L."/>
            <person name="Yin J."/>
            <person name="Geng J."/>
            <person name="Li G."/>
            <person name="Shi J."/>
            <person name="Liu J."/>
            <person name="Lv H."/>
            <person name="Li J."/>
            <person name="Wang J."/>
            <person name="Deng Y."/>
            <person name="Ran L."/>
            <person name="Shi X."/>
            <person name="Wang X."/>
            <person name="Wu Q."/>
            <person name="Li C."/>
            <person name="Ren X."/>
            <person name="Wang J."/>
            <person name="Wang X."/>
            <person name="Li D."/>
            <person name="Liu D."/>
            <person name="Zhang X."/>
            <person name="Ji Z."/>
            <person name="Zhao W."/>
            <person name="Sun Y."/>
            <person name="Zhang Z."/>
            <person name="Bao J."/>
            <person name="Han Y."/>
            <person name="Dong L."/>
            <person name="Ji J."/>
            <person name="Chen P."/>
            <person name="Wu S."/>
            <person name="Liu J."/>
            <person name="Xiao Y."/>
            <person name="Bu D."/>
            <person name="Tan J."/>
            <person name="Yang L."/>
            <person name="Ye C."/>
            <person name="Zhang J."/>
            <person name="Xu J."/>
            <person name="Zhou Y."/>
            <person name="Yu Y."/>
            <person name="Zhang B."/>
            <person name="Zhuang S."/>
            <person name="Wei H."/>
            <person name="Liu B."/>
            <person name="Lei M."/>
            <person name="Yu H."/>
            <person name="Li Y."/>
            <person name="Xu H."/>
            <person name="Wei S."/>
            <person name="He X."/>
            <person name="Fang L."/>
            <person name="Zhang Z."/>
            <person name="Zhang Y."/>
            <person name="Huang X."/>
            <person name="Su Z."/>
            <person name="Tong W."/>
            <person name="Li J."/>
            <person name="Tong Z."/>
            <person name="Li S."/>
            <person name="Ye J."/>
            <person name="Wang L."/>
            <person name="Fang L."/>
            <person name="Lei T."/>
            <person name="Chen C."/>
            <person name="Chen H."/>
            <person name="Xu Z."/>
            <person name="Li H."/>
            <person name="Huang H."/>
            <person name="Zhang F."/>
            <person name="Xu H."/>
            <person name="Li N."/>
            <person name="Zhao C."/>
            <person name="Li S."/>
            <person name="Dong L."/>
            <person name="Huang Y."/>
            <person name="Li L."/>
            <person name="Xi Y."/>
            <person name="Qi Q."/>
            <person name="Li W."/>
            <person name="Zhang B."/>
            <person name="Hu W."/>
            <person name="Zhang Y."/>
            <person name="Tian X."/>
            <person name="Jiao Y."/>
            <person name="Liang X."/>
            <person name="Jin J."/>
            <person name="Gao L."/>
            <person name="Zheng W."/>
            <person name="Hao B."/>
            <person name="Liu S."/>
            <person name="Wang W."/>
            <person name="Yuan L."/>
            <person name="Cao M."/>
            <person name="McDermott J."/>
            <person name="Samudrala R."/>
            <person name="Wang J."/>
            <person name="Wong G.K."/>
            <person name="Yang H."/>
        </authorList>
    </citation>
    <scope>NUCLEOTIDE SEQUENCE [LARGE SCALE GENOMIC DNA]</scope>
    <source>
        <strain evidence="2">cv. 93-11</strain>
    </source>
</reference>
<dbReference type="EMBL" id="CM000132">
    <property type="protein sequence ID" value="EEC82484.1"/>
    <property type="molecule type" value="Genomic_DNA"/>
</dbReference>